<evidence type="ECO:0000313" key="2">
    <source>
        <dbReference type="Proteomes" id="UP000233343"/>
    </source>
</evidence>
<keyword evidence="2" id="KW-1185">Reference proteome</keyword>
<dbReference type="Pfam" id="PF03646">
    <property type="entry name" value="FlaG"/>
    <property type="match status" value="1"/>
</dbReference>
<protein>
    <submittedName>
        <fullName evidence="1">Flagellar biosynthesis protein FlaG</fullName>
    </submittedName>
</protein>
<dbReference type="PANTHER" id="PTHR37166:SF1">
    <property type="entry name" value="PROTEIN FLAG"/>
    <property type="match status" value="1"/>
</dbReference>
<dbReference type="SUPFAM" id="SSF160214">
    <property type="entry name" value="FlaG-like"/>
    <property type="match status" value="1"/>
</dbReference>
<evidence type="ECO:0000313" key="1">
    <source>
        <dbReference type="EMBL" id="PKG26906.1"/>
    </source>
</evidence>
<proteinExistence type="predicted"/>
<organism evidence="1 2">
    <name type="scientific">Cytobacillus horneckiae</name>
    <dbReference type="NCBI Taxonomy" id="549687"/>
    <lineage>
        <taxon>Bacteria</taxon>
        <taxon>Bacillati</taxon>
        <taxon>Bacillota</taxon>
        <taxon>Bacilli</taxon>
        <taxon>Bacillales</taxon>
        <taxon>Bacillaceae</taxon>
        <taxon>Cytobacillus</taxon>
    </lineage>
</organism>
<dbReference type="InterPro" id="IPR035924">
    <property type="entry name" value="FlaG-like_sf"/>
</dbReference>
<dbReference type="EMBL" id="PISD01000054">
    <property type="protein sequence ID" value="PKG26906.1"/>
    <property type="molecule type" value="Genomic_DNA"/>
</dbReference>
<keyword evidence="1" id="KW-0282">Flagellum</keyword>
<reference evidence="1 2" key="1">
    <citation type="journal article" date="2010" name="Int. J. Syst. Evol. Microbiol.">
        <title>Bacillus horneckiae sp. nov., isolated from a spacecraft-assembly clean room.</title>
        <authorList>
            <person name="Vaishampayan P."/>
            <person name="Probst A."/>
            <person name="Krishnamurthi S."/>
            <person name="Ghosh S."/>
            <person name="Osman S."/>
            <person name="McDowall A."/>
            <person name="Ruckmani A."/>
            <person name="Mayilraj S."/>
            <person name="Venkateswaran K."/>
        </authorList>
    </citation>
    <scope>NUCLEOTIDE SEQUENCE [LARGE SCALE GENOMIC DNA]</scope>
    <source>
        <strain evidence="2">1PO1SC</strain>
    </source>
</reference>
<dbReference type="NCBIfam" id="NF005834">
    <property type="entry name" value="PRK07738.1"/>
    <property type="match status" value="1"/>
</dbReference>
<sequence length="118" mass="13683">MLMRVESEVLMKPISSSLFKAERSEKGQDLEVSVKAVSETEYASKKDFLQSKIDEVNIHFEPSYTSVQFQLHEDLNRYYVEVVDSMTKEVVREIPPKDFLDMIAKMTEFQGLIIDKKA</sequence>
<gene>
    <name evidence="1" type="ORF">CWS20_21610</name>
</gene>
<keyword evidence="1" id="KW-0966">Cell projection</keyword>
<accession>A0A2N0ZBL5</accession>
<dbReference type="PANTHER" id="PTHR37166">
    <property type="entry name" value="PROTEIN FLAG"/>
    <property type="match status" value="1"/>
</dbReference>
<name>A0A2N0ZBL5_9BACI</name>
<dbReference type="AlphaFoldDB" id="A0A2N0ZBL5"/>
<dbReference type="Gene3D" id="3.30.160.170">
    <property type="entry name" value="FlaG-like"/>
    <property type="match status" value="1"/>
</dbReference>
<comment type="caution">
    <text evidence="1">The sequence shown here is derived from an EMBL/GenBank/DDBJ whole genome shotgun (WGS) entry which is preliminary data.</text>
</comment>
<dbReference type="InterPro" id="IPR005186">
    <property type="entry name" value="FlaG"/>
</dbReference>
<keyword evidence="1" id="KW-0969">Cilium</keyword>
<dbReference type="Proteomes" id="UP000233343">
    <property type="component" value="Unassembled WGS sequence"/>
</dbReference>